<evidence type="ECO:0000313" key="2">
    <source>
        <dbReference type="EMBL" id="KRK76293.1"/>
    </source>
</evidence>
<dbReference type="PATRIC" id="fig|1423773.3.peg.1502"/>
<proteinExistence type="predicted"/>
<dbReference type="GO" id="GO:0016491">
    <property type="term" value="F:oxidoreductase activity"/>
    <property type="evidence" value="ECO:0007669"/>
    <property type="project" value="InterPro"/>
</dbReference>
<sequence length="178" mass="19652">MKIVMLTGSPHNPGASKQLADAFETGAREANNTIYRYDAGLQGAAQPHFLQLEKAPGMEVGIPDNDVVENEVLPQLLAADAVVLVSSLYYFGINAQLKAVIDRFYDYNHELKGKKSVVLVAGYGTQEDLGAIKLHLQKLQDYMRWPSLGDIYADDSWNQQKLAQHVQAAYHLGQSIHA</sequence>
<reference evidence="2 3" key="1">
    <citation type="journal article" date="2015" name="Genome Announc.">
        <title>Expanding the biotechnology potential of lactobacilli through comparative genomics of 213 strains and associated genera.</title>
        <authorList>
            <person name="Sun Z."/>
            <person name="Harris H.M."/>
            <person name="McCann A."/>
            <person name="Guo C."/>
            <person name="Argimon S."/>
            <person name="Zhang W."/>
            <person name="Yang X."/>
            <person name="Jeffery I.B."/>
            <person name="Cooney J.C."/>
            <person name="Kagawa T.F."/>
            <person name="Liu W."/>
            <person name="Song Y."/>
            <person name="Salvetti E."/>
            <person name="Wrobel A."/>
            <person name="Rasinkangas P."/>
            <person name="Parkhill J."/>
            <person name="Rea M.C."/>
            <person name="O'Sullivan O."/>
            <person name="Ritari J."/>
            <person name="Douillard F.P."/>
            <person name="Paul Ross R."/>
            <person name="Yang R."/>
            <person name="Briner A.E."/>
            <person name="Felis G.E."/>
            <person name="de Vos W.M."/>
            <person name="Barrangou R."/>
            <person name="Klaenhammer T.R."/>
            <person name="Caufield P.W."/>
            <person name="Cui Y."/>
            <person name="Zhang H."/>
            <person name="O'Toole P.W."/>
        </authorList>
    </citation>
    <scope>NUCLEOTIDE SEQUENCE [LARGE SCALE GENOMIC DNA]</scope>
    <source>
        <strain evidence="2 3">DSM 19117</strain>
    </source>
</reference>
<dbReference type="OrthoDB" id="9805976at2"/>
<dbReference type="InterPro" id="IPR050104">
    <property type="entry name" value="FMN-dep_NADH:Q_OxRdtase_AzoR1"/>
</dbReference>
<dbReference type="Pfam" id="PF03358">
    <property type="entry name" value="FMN_red"/>
    <property type="match status" value="1"/>
</dbReference>
<dbReference type="PANTHER" id="PTHR43741:SF4">
    <property type="entry name" value="FMN-DEPENDENT NADH:QUINONE OXIDOREDUCTASE"/>
    <property type="match status" value="1"/>
</dbReference>
<keyword evidence="3" id="KW-1185">Reference proteome</keyword>
<dbReference type="InterPro" id="IPR005025">
    <property type="entry name" value="FMN_Rdtase-like_dom"/>
</dbReference>
<dbReference type="STRING" id="1423773.FD30_GL001465"/>
<organism evidence="2 3">
    <name type="scientific">Levilactobacillus namurensis DSM 19117</name>
    <dbReference type="NCBI Taxonomy" id="1423773"/>
    <lineage>
        <taxon>Bacteria</taxon>
        <taxon>Bacillati</taxon>
        <taxon>Bacillota</taxon>
        <taxon>Bacilli</taxon>
        <taxon>Lactobacillales</taxon>
        <taxon>Lactobacillaceae</taxon>
        <taxon>Levilactobacillus</taxon>
    </lineage>
</organism>
<accession>A0A0R1JYL6</accession>
<dbReference type="AlphaFoldDB" id="A0A0R1JYL6"/>
<dbReference type="InterPro" id="IPR029039">
    <property type="entry name" value="Flavoprotein-like_sf"/>
</dbReference>
<feature type="domain" description="NADPH-dependent FMN reductase-like" evidence="1">
    <location>
        <begin position="1"/>
        <end position="155"/>
    </location>
</feature>
<dbReference type="Gene3D" id="3.40.50.360">
    <property type="match status" value="1"/>
</dbReference>
<dbReference type="EMBL" id="AZDT01000021">
    <property type="protein sequence ID" value="KRK76293.1"/>
    <property type="molecule type" value="Genomic_DNA"/>
</dbReference>
<gene>
    <name evidence="2" type="ORF">FD30_GL001465</name>
</gene>
<dbReference type="RefSeq" id="WP_056944034.1">
    <property type="nucleotide sequence ID" value="NZ_AZDT01000021.1"/>
</dbReference>
<dbReference type="GeneID" id="84781956"/>
<name>A0A0R1JYL6_9LACO</name>
<dbReference type="Proteomes" id="UP000051162">
    <property type="component" value="Unassembled WGS sequence"/>
</dbReference>
<protein>
    <recommendedName>
        <fullName evidence="1">NADPH-dependent FMN reductase-like domain-containing protein</fullName>
    </recommendedName>
</protein>
<evidence type="ECO:0000313" key="3">
    <source>
        <dbReference type="Proteomes" id="UP000051162"/>
    </source>
</evidence>
<dbReference type="SUPFAM" id="SSF52218">
    <property type="entry name" value="Flavoproteins"/>
    <property type="match status" value="1"/>
</dbReference>
<evidence type="ECO:0000259" key="1">
    <source>
        <dbReference type="Pfam" id="PF03358"/>
    </source>
</evidence>
<comment type="caution">
    <text evidence="2">The sequence shown here is derived from an EMBL/GenBank/DDBJ whole genome shotgun (WGS) entry which is preliminary data.</text>
</comment>
<dbReference type="PANTHER" id="PTHR43741">
    <property type="entry name" value="FMN-DEPENDENT NADH-AZOREDUCTASE 1"/>
    <property type="match status" value="1"/>
</dbReference>